<dbReference type="GO" id="GO:0005524">
    <property type="term" value="F:ATP binding"/>
    <property type="evidence" value="ECO:0007669"/>
    <property type="project" value="UniProtKB-UniRule"/>
</dbReference>
<evidence type="ECO:0000256" key="1">
    <source>
        <dbReference type="ARBA" id="ARBA00004496"/>
    </source>
</evidence>
<keyword evidence="11 14" id="KW-0131">Cell cycle</keyword>
<dbReference type="GO" id="GO:0009252">
    <property type="term" value="P:peptidoglycan biosynthetic process"/>
    <property type="evidence" value="ECO:0007669"/>
    <property type="project" value="UniProtKB-UniRule"/>
</dbReference>
<evidence type="ECO:0000259" key="15">
    <source>
        <dbReference type="Pfam" id="PF01225"/>
    </source>
</evidence>
<organism evidence="18 19">
    <name type="scientific">Candidatus Fimadaptatus faecigallinarum</name>
    <dbReference type="NCBI Taxonomy" id="2840814"/>
    <lineage>
        <taxon>Bacteria</taxon>
        <taxon>Bacillati</taxon>
        <taxon>Bacillota</taxon>
        <taxon>Clostridia</taxon>
        <taxon>Eubacteriales</taxon>
        <taxon>Candidatus Fimadaptatus</taxon>
    </lineage>
</organism>
<evidence type="ECO:0000256" key="4">
    <source>
        <dbReference type="ARBA" id="ARBA00022490"/>
    </source>
</evidence>
<evidence type="ECO:0000256" key="2">
    <source>
        <dbReference type="ARBA" id="ARBA00004752"/>
    </source>
</evidence>
<evidence type="ECO:0000256" key="14">
    <source>
        <dbReference type="HAMAP-Rule" id="MF_00046"/>
    </source>
</evidence>
<dbReference type="EMBL" id="DVNK01000027">
    <property type="protein sequence ID" value="HIU46370.1"/>
    <property type="molecule type" value="Genomic_DNA"/>
</dbReference>
<gene>
    <name evidence="14 18" type="primary">murC</name>
    <name evidence="18" type="ORF">IAC59_03820</name>
</gene>
<keyword evidence="8 14" id="KW-0067">ATP-binding</keyword>
<feature type="domain" description="Mur ligase central" evidence="17">
    <location>
        <begin position="102"/>
        <end position="281"/>
    </location>
</feature>
<name>A0A9D1S472_9FIRM</name>
<comment type="pathway">
    <text evidence="2 14">Cell wall biogenesis; peptidoglycan biosynthesis.</text>
</comment>
<comment type="catalytic activity">
    <reaction evidence="13 14">
        <text>UDP-N-acetyl-alpha-D-muramate + L-alanine + ATP = UDP-N-acetyl-alpha-D-muramoyl-L-alanine + ADP + phosphate + H(+)</text>
        <dbReference type="Rhea" id="RHEA:23372"/>
        <dbReference type="ChEBI" id="CHEBI:15378"/>
        <dbReference type="ChEBI" id="CHEBI:30616"/>
        <dbReference type="ChEBI" id="CHEBI:43474"/>
        <dbReference type="ChEBI" id="CHEBI:57972"/>
        <dbReference type="ChEBI" id="CHEBI:70757"/>
        <dbReference type="ChEBI" id="CHEBI:83898"/>
        <dbReference type="ChEBI" id="CHEBI:456216"/>
        <dbReference type="EC" id="6.3.2.8"/>
    </reaction>
</comment>
<dbReference type="InterPro" id="IPR005758">
    <property type="entry name" value="UDP-N-AcMur_Ala_ligase_MurC"/>
</dbReference>
<sequence length="450" mass="49539">MIGIGGSSMSGLAQMLAQKGCRVTGSDRDESDKTRALAARGIGIMIGHRPENVEGADLVVYTAAIASDNCERVRARELGIPEMERAVLLGQLMQGYKRAVNVCGTHGKTTTSAMLAQSLWELNTNPTVHIGGELPALGGSTLVGGHECFVAEACEFNRSFLHFDPTHAIMLNIEPDHLDCYGTFENLLAAFAEFAAKIPEDGYLIGCGDDEHVRDIMNEVECNIISFGLSDENDVYPENVTYDELGRARCQVMLFGQPMTELRLQVPGEYMLINALAVLACTYTLGLDSHLVAETLGHFTGVHRRFELTSTTDGVAVYTDYGHHPTEIRNVLSVAMKQPHKTLWAIWQPHTYSRTKNLFNEFVECFDGVDHVLITDIYGAREKDPGDIRTEMLLEPMRARGLTVDHTPTFDDAEAFLRAHWQPGDLAITLGCGNINLLNDQIKAHGDTKK</sequence>
<evidence type="ECO:0000313" key="19">
    <source>
        <dbReference type="Proteomes" id="UP000824123"/>
    </source>
</evidence>
<dbReference type="InterPro" id="IPR004101">
    <property type="entry name" value="Mur_ligase_C"/>
</dbReference>
<evidence type="ECO:0000313" key="18">
    <source>
        <dbReference type="EMBL" id="HIU46370.1"/>
    </source>
</evidence>
<proteinExistence type="inferred from homology"/>
<dbReference type="Pfam" id="PF01225">
    <property type="entry name" value="Mur_ligase"/>
    <property type="match status" value="1"/>
</dbReference>
<comment type="caution">
    <text evidence="18">The sequence shown here is derived from an EMBL/GenBank/DDBJ whole genome shotgun (WGS) entry which is preliminary data.</text>
</comment>
<dbReference type="SUPFAM" id="SSF53244">
    <property type="entry name" value="MurD-like peptide ligases, peptide-binding domain"/>
    <property type="match status" value="1"/>
</dbReference>
<dbReference type="GO" id="GO:0005737">
    <property type="term" value="C:cytoplasm"/>
    <property type="evidence" value="ECO:0007669"/>
    <property type="project" value="UniProtKB-SubCell"/>
</dbReference>
<dbReference type="AlphaFoldDB" id="A0A9D1S472"/>
<dbReference type="EC" id="6.3.2.8" evidence="3 14"/>
<comment type="function">
    <text evidence="14">Cell wall formation.</text>
</comment>
<dbReference type="Gene3D" id="3.90.190.20">
    <property type="entry name" value="Mur ligase, C-terminal domain"/>
    <property type="match status" value="1"/>
</dbReference>
<evidence type="ECO:0000256" key="3">
    <source>
        <dbReference type="ARBA" id="ARBA00012211"/>
    </source>
</evidence>
<evidence type="ECO:0000256" key="10">
    <source>
        <dbReference type="ARBA" id="ARBA00022984"/>
    </source>
</evidence>
<evidence type="ECO:0000259" key="16">
    <source>
        <dbReference type="Pfam" id="PF02875"/>
    </source>
</evidence>
<dbReference type="InterPro" id="IPR036615">
    <property type="entry name" value="Mur_ligase_C_dom_sf"/>
</dbReference>
<dbReference type="InterPro" id="IPR013221">
    <property type="entry name" value="Mur_ligase_cen"/>
</dbReference>
<dbReference type="GO" id="GO:0071555">
    <property type="term" value="P:cell wall organization"/>
    <property type="evidence" value="ECO:0007669"/>
    <property type="project" value="UniProtKB-KW"/>
</dbReference>
<keyword evidence="6 14" id="KW-0132">Cell division</keyword>
<evidence type="ECO:0000256" key="6">
    <source>
        <dbReference type="ARBA" id="ARBA00022618"/>
    </source>
</evidence>
<reference evidence="18" key="1">
    <citation type="submission" date="2020-10" db="EMBL/GenBank/DDBJ databases">
        <authorList>
            <person name="Gilroy R."/>
        </authorList>
    </citation>
    <scope>NUCLEOTIDE SEQUENCE</scope>
    <source>
        <strain evidence="18">ChiSxjej2B14-8506</strain>
    </source>
</reference>
<evidence type="ECO:0000256" key="8">
    <source>
        <dbReference type="ARBA" id="ARBA00022840"/>
    </source>
</evidence>
<evidence type="ECO:0000256" key="13">
    <source>
        <dbReference type="ARBA" id="ARBA00047833"/>
    </source>
</evidence>
<comment type="subcellular location">
    <subcellularLocation>
        <location evidence="1 14">Cytoplasm</location>
    </subcellularLocation>
</comment>
<dbReference type="InterPro" id="IPR036565">
    <property type="entry name" value="Mur-like_cat_sf"/>
</dbReference>
<dbReference type="InterPro" id="IPR000713">
    <property type="entry name" value="Mur_ligase_N"/>
</dbReference>
<reference evidence="18" key="2">
    <citation type="journal article" date="2021" name="PeerJ">
        <title>Extensive microbial diversity within the chicken gut microbiome revealed by metagenomics and culture.</title>
        <authorList>
            <person name="Gilroy R."/>
            <person name="Ravi A."/>
            <person name="Getino M."/>
            <person name="Pursley I."/>
            <person name="Horton D.L."/>
            <person name="Alikhan N.F."/>
            <person name="Baker D."/>
            <person name="Gharbi K."/>
            <person name="Hall N."/>
            <person name="Watson M."/>
            <person name="Adriaenssens E.M."/>
            <person name="Foster-Nyarko E."/>
            <person name="Jarju S."/>
            <person name="Secka A."/>
            <person name="Antonio M."/>
            <person name="Oren A."/>
            <person name="Chaudhuri R.R."/>
            <person name="La Ragione R."/>
            <person name="Hildebrand F."/>
            <person name="Pallen M.J."/>
        </authorList>
    </citation>
    <scope>NUCLEOTIDE SEQUENCE</scope>
    <source>
        <strain evidence="18">ChiSxjej2B14-8506</strain>
    </source>
</reference>
<comment type="similarity">
    <text evidence="14">Belongs to the MurCDEF family.</text>
</comment>
<keyword evidence="9 14" id="KW-0133">Cell shape</keyword>
<dbReference type="PANTHER" id="PTHR43445">
    <property type="entry name" value="UDP-N-ACETYLMURAMATE--L-ALANINE LIGASE-RELATED"/>
    <property type="match status" value="1"/>
</dbReference>
<dbReference type="PANTHER" id="PTHR43445:SF3">
    <property type="entry name" value="UDP-N-ACETYLMURAMATE--L-ALANINE LIGASE"/>
    <property type="match status" value="1"/>
</dbReference>
<keyword evidence="12 14" id="KW-0961">Cell wall biogenesis/degradation</keyword>
<evidence type="ECO:0000256" key="7">
    <source>
        <dbReference type="ARBA" id="ARBA00022741"/>
    </source>
</evidence>
<keyword evidence="7 14" id="KW-0547">Nucleotide-binding</keyword>
<evidence type="ECO:0000256" key="5">
    <source>
        <dbReference type="ARBA" id="ARBA00022598"/>
    </source>
</evidence>
<dbReference type="InterPro" id="IPR050061">
    <property type="entry name" value="MurCDEF_pg_biosynth"/>
</dbReference>
<accession>A0A9D1S472</accession>
<dbReference type="SUPFAM" id="SSF53623">
    <property type="entry name" value="MurD-like peptide ligases, catalytic domain"/>
    <property type="match status" value="1"/>
</dbReference>
<keyword evidence="5 14" id="KW-0436">Ligase</keyword>
<evidence type="ECO:0000256" key="12">
    <source>
        <dbReference type="ARBA" id="ARBA00023316"/>
    </source>
</evidence>
<dbReference type="HAMAP" id="MF_00046">
    <property type="entry name" value="MurC"/>
    <property type="match status" value="1"/>
</dbReference>
<keyword evidence="10 14" id="KW-0573">Peptidoglycan synthesis</keyword>
<evidence type="ECO:0000256" key="11">
    <source>
        <dbReference type="ARBA" id="ARBA00023306"/>
    </source>
</evidence>
<dbReference type="GO" id="GO:0008763">
    <property type="term" value="F:UDP-N-acetylmuramate-L-alanine ligase activity"/>
    <property type="evidence" value="ECO:0007669"/>
    <property type="project" value="UniProtKB-UniRule"/>
</dbReference>
<evidence type="ECO:0000256" key="9">
    <source>
        <dbReference type="ARBA" id="ARBA00022960"/>
    </source>
</evidence>
<dbReference type="Gene3D" id="3.40.50.720">
    <property type="entry name" value="NAD(P)-binding Rossmann-like Domain"/>
    <property type="match status" value="1"/>
</dbReference>
<keyword evidence="4 14" id="KW-0963">Cytoplasm</keyword>
<feature type="domain" description="Mur ligase N-terminal catalytic" evidence="15">
    <location>
        <begin position="1"/>
        <end position="96"/>
    </location>
</feature>
<feature type="domain" description="Mur ligase C-terminal" evidence="16">
    <location>
        <begin position="304"/>
        <end position="433"/>
    </location>
</feature>
<dbReference type="GO" id="GO:0051301">
    <property type="term" value="P:cell division"/>
    <property type="evidence" value="ECO:0007669"/>
    <property type="project" value="UniProtKB-KW"/>
</dbReference>
<dbReference type="Pfam" id="PF02875">
    <property type="entry name" value="Mur_ligase_C"/>
    <property type="match status" value="1"/>
</dbReference>
<feature type="binding site" evidence="14">
    <location>
        <begin position="104"/>
        <end position="110"/>
    </location>
    <ligand>
        <name>ATP</name>
        <dbReference type="ChEBI" id="CHEBI:30616"/>
    </ligand>
</feature>
<dbReference type="Proteomes" id="UP000824123">
    <property type="component" value="Unassembled WGS sequence"/>
</dbReference>
<dbReference type="Gene3D" id="3.40.1190.10">
    <property type="entry name" value="Mur-like, catalytic domain"/>
    <property type="match status" value="1"/>
</dbReference>
<protein>
    <recommendedName>
        <fullName evidence="3 14">UDP-N-acetylmuramate--L-alanine ligase</fullName>
        <ecNumber evidence="3 14">6.3.2.8</ecNumber>
    </recommendedName>
    <alternativeName>
        <fullName evidence="14">UDP-N-acetylmuramoyl-L-alanine synthetase</fullName>
    </alternativeName>
</protein>
<dbReference type="GO" id="GO:0008360">
    <property type="term" value="P:regulation of cell shape"/>
    <property type="evidence" value="ECO:0007669"/>
    <property type="project" value="UniProtKB-KW"/>
</dbReference>
<dbReference type="Pfam" id="PF08245">
    <property type="entry name" value="Mur_ligase_M"/>
    <property type="match status" value="1"/>
</dbReference>
<dbReference type="NCBIfam" id="TIGR01082">
    <property type="entry name" value="murC"/>
    <property type="match status" value="1"/>
</dbReference>
<dbReference type="SUPFAM" id="SSF51984">
    <property type="entry name" value="MurCD N-terminal domain"/>
    <property type="match status" value="1"/>
</dbReference>
<evidence type="ECO:0000259" key="17">
    <source>
        <dbReference type="Pfam" id="PF08245"/>
    </source>
</evidence>